<proteinExistence type="predicted"/>
<keyword evidence="1 3" id="KW-0547">Nucleotide-binding</keyword>
<evidence type="ECO:0000313" key="6">
    <source>
        <dbReference type="EMBL" id="EOA33525.1"/>
    </source>
</evidence>
<dbReference type="InterPro" id="IPR000719">
    <property type="entry name" value="Prot_kinase_dom"/>
</dbReference>
<feature type="transmembrane region" description="Helical" evidence="4">
    <location>
        <begin position="292"/>
        <end position="315"/>
    </location>
</feature>
<feature type="non-terminal residue" evidence="6">
    <location>
        <position position="1"/>
    </location>
</feature>
<dbReference type="AlphaFoldDB" id="R0I685"/>
<dbReference type="Proteomes" id="UP000029121">
    <property type="component" value="Unassembled WGS sequence"/>
</dbReference>
<sequence length="674" mass="74352">FQVPKPSRASSSSSFISLSTSTKVQSTDLESDLFYMSQPLPSSSSWLRFSLLIFVLTIVKPSSASTSCSSSIHCPPFNSSPPYPFSTSPGCGHPNFQIQCSAPRSTITIKNLTFSILHYSFLSSSLTLSPIANSNRNNNNNSCSALRFSSSPNRFIDLTGSPFRVSDSSCSRLSLLRPCSPLTLPNCSRCPWDCKLLKNPGRILHGCESTHGSLSEQGCQGDLLGFLQDFFNRFGFEVEWDESQDPYFVKCRDCQIKNGVCGFNSTHPNQEFLCFPNNKSRSELITKRVHHIAVLSLIFALTCLLLAISVAVAIFRSRRASFLSSVNEEDPAALFLRRHRSAALLPPVFTFEELESATNKFDPKRKIGDGGFGSVYLGQLSDGQLLAVKFLHHHHGATAAATEHCKAFSMKSFCNEILILSSINHPNLVKLHGYCSDPRGLLLVHDYVTNGTLADHLHGRRSKMTWRVRLDIALQTALAMEYLHFAIVPSVVHRDITSSNIFVEKDMKIKVGDFGLSRLLVFSETTVNSASSSDYVCTGPQGTPGYLDPDYHRSFRLTEKSDVYSYGVVLMELITGMKAVDQRREKRDMALADLVVSKIQMGLLDQVIDPVLALDGDDVAAVTDGFGVAAVAELAFRCVAADKDDRPDAKEIVEELRRIRSHTRAAEDGDVAKD</sequence>
<feature type="domain" description="Protein kinase" evidence="5">
    <location>
        <begin position="361"/>
        <end position="665"/>
    </location>
</feature>
<keyword evidence="4" id="KW-1133">Transmembrane helix</keyword>
<evidence type="ECO:0000256" key="4">
    <source>
        <dbReference type="SAM" id="Phobius"/>
    </source>
</evidence>
<dbReference type="InterPro" id="IPR008266">
    <property type="entry name" value="Tyr_kinase_AS"/>
</dbReference>
<keyword evidence="4" id="KW-0812">Transmembrane</keyword>
<dbReference type="InterPro" id="IPR011009">
    <property type="entry name" value="Kinase-like_dom_sf"/>
</dbReference>
<dbReference type="EMBL" id="KB870806">
    <property type="protein sequence ID" value="EOA33525.1"/>
    <property type="molecule type" value="Genomic_DNA"/>
</dbReference>
<protein>
    <recommendedName>
        <fullName evidence="5">Protein kinase domain-containing protein</fullName>
    </recommendedName>
</protein>
<dbReference type="InterPro" id="IPR017441">
    <property type="entry name" value="Protein_kinase_ATP_BS"/>
</dbReference>
<keyword evidence="2 3" id="KW-0067">ATP-binding</keyword>
<keyword evidence="7" id="KW-1185">Reference proteome</keyword>
<evidence type="ECO:0000256" key="3">
    <source>
        <dbReference type="PROSITE-ProRule" id="PRU10141"/>
    </source>
</evidence>
<gene>
    <name evidence="6" type="ORF">CARUB_v10019905mg</name>
</gene>
<dbReference type="PROSITE" id="PS00109">
    <property type="entry name" value="PROTEIN_KINASE_TYR"/>
    <property type="match status" value="1"/>
</dbReference>
<name>R0I685_9BRAS</name>
<dbReference type="SUPFAM" id="SSF56112">
    <property type="entry name" value="Protein kinase-like (PK-like)"/>
    <property type="match status" value="1"/>
</dbReference>
<dbReference type="FunFam" id="3.30.200.20:FF:000736">
    <property type="entry name" value="Putative serine/threonine-protein kinase At1g18390 family"/>
    <property type="match status" value="1"/>
</dbReference>
<reference evidence="7" key="1">
    <citation type="journal article" date="2013" name="Nat. Genet.">
        <title>The Capsella rubella genome and the genomic consequences of rapid mating system evolution.</title>
        <authorList>
            <person name="Slotte T."/>
            <person name="Hazzouri K.M."/>
            <person name="Agren J.A."/>
            <person name="Koenig D."/>
            <person name="Maumus F."/>
            <person name="Guo Y.L."/>
            <person name="Steige K."/>
            <person name="Platts A.E."/>
            <person name="Escobar J.S."/>
            <person name="Newman L.K."/>
            <person name="Wang W."/>
            <person name="Mandakova T."/>
            <person name="Vello E."/>
            <person name="Smith L.M."/>
            <person name="Henz S.R."/>
            <person name="Steffen J."/>
            <person name="Takuno S."/>
            <person name="Brandvain Y."/>
            <person name="Coop G."/>
            <person name="Andolfatto P."/>
            <person name="Hu T.T."/>
            <person name="Blanchette M."/>
            <person name="Clark R.M."/>
            <person name="Quesneville H."/>
            <person name="Nordborg M."/>
            <person name="Gaut B.S."/>
            <person name="Lysak M.A."/>
            <person name="Jenkins J."/>
            <person name="Grimwood J."/>
            <person name="Chapman J."/>
            <person name="Prochnik S."/>
            <person name="Shu S."/>
            <person name="Rokhsar D."/>
            <person name="Schmutz J."/>
            <person name="Weigel D."/>
            <person name="Wright S.I."/>
        </authorList>
    </citation>
    <scope>NUCLEOTIDE SEQUENCE [LARGE SCALE GENOMIC DNA]</scope>
    <source>
        <strain evidence="7">cv. Monte Gargano</strain>
    </source>
</reference>
<dbReference type="PROSITE" id="PS50011">
    <property type="entry name" value="PROTEIN_KINASE_DOM"/>
    <property type="match status" value="1"/>
</dbReference>
<dbReference type="Pfam" id="PF00069">
    <property type="entry name" value="Pkinase"/>
    <property type="match status" value="1"/>
</dbReference>
<evidence type="ECO:0000313" key="7">
    <source>
        <dbReference type="Proteomes" id="UP000029121"/>
    </source>
</evidence>
<dbReference type="Gene3D" id="3.30.200.20">
    <property type="entry name" value="Phosphorylase Kinase, domain 1"/>
    <property type="match status" value="1"/>
</dbReference>
<dbReference type="eggNOG" id="KOG1187">
    <property type="taxonomic scope" value="Eukaryota"/>
</dbReference>
<dbReference type="PANTHER" id="PTHR46008:SF18">
    <property type="entry name" value="PROTEIN KINASE DOMAIN-CONTAINING PROTEIN"/>
    <property type="match status" value="1"/>
</dbReference>
<organism evidence="6 7">
    <name type="scientific">Capsella rubella</name>
    <dbReference type="NCBI Taxonomy" id="81985"/>
    <lineage>
        <taxon>Eukaryota</taxon>
        <taxon>Viridiplantae</taxon>
        <taxon>Streptophyta</taxon>
        <taxon>Embryophyta</taxon>
        <taxon>Tracheophyta</taxon>
        <taxon>Spermatophyta</taxon>
        <taxon>Magnoliopsida</taxon>
        <taxon>eudicotyledons</taxon>
        <taxon>Gunneridae</taxon>
        <taxon>Pentapetalae</taxon>
        <taxon>rosids</taxon>
        <taxon>malvids</taxon>
        <taxon>Brassicales</taxon>
        <taxon>Brassicaceae</taxon>
        <taxon>Camelineae</taxon>
        <taxon>Capsella</taxon>
    </lineage>
</organism>
<dbReference type="PANTHER" id="PTHR46008">
    <property type="entry name" value="LEAF RUST 10 DISEASE-RESISTANCE LOCUS RECEPTOR-LIKE PROTEIN KINASE-LIKE 1.4"/>
    <property type="match status" value="1"/>
</dbReference>
<evidence type="ECO:0000256" key="2">
    <source>
        <dbReference type="ARBA" id="ARBA00022840"/>
    </source>
</evidence>
<dbReference type="GO" id="GO:0005524">
    <property type="term" value="F:ATP binding"/>
    <property type="evidence" value="ECO:0007669"/>
    <property type="project" value="UniProtKB-UniRule"/>
</dbReference>
<dbReference type="KEGG" id="crb:17894227"/>
<accession>R0I685</accession>
<dbReference type="FunFam" id="1.10.510.10:FF:001070">
    <property type="entry name" value="LEAF RUST 10 DISEASE-RESISTANCE LOCUS RECEPTOR-LIKE PROTEIN KINASE-like 1.5"/>
    <property type="match status" value="1"/>
</dbReference>
<keyword evidence="4" id="KW-0472">Membrane</keyword>
<dbReference type="OrthoDB" id="635774at2759"/>
<evidence type="ECO:0000259" key="5">
    <source>
        <dbReference type="PROSITE" id="PS50011"/>
    </source>
</evidence>
<dbReference type="Gene3D" id="1.10.510.10">
    <property type="entry name" value="Transferase(Phosphotransferase) domain 1"/>
    <property type="match status" value="1"/>
</dbReference>
<feature type="binding site" evidence="3">
    <location>
        <position position="389"/>
    </location>
    <ligand>
        <name>ATP</name>
        <dbReference type="ChEBI" id="CHEBI:30616"/>
    </ligand>
</feature>
<evidence type="ECO:0000256" key="1">
    <source>
        <dbReference type="ARBA" id="ARBA00022741"/>
    </source>
</evidence>
<dbReference type="PROSITE" id="PS00107">
    <property type="entry name" value="PROTEIN_KINASE_ATP"/>
    <property type="match status" value="1"/>
</dbReference>
<dbReference type="GO" id="GO:0004672">
    <property type="term" value="F:protein kinase activity"/>
    <property type="evidence" value="ECO:0007669"/>
    <property type="project" value="InterPro"/>
</dbReference>